<dbReference type="GeneID" id="106075832"/>
<feature type="domain" description="RabBD" evidence="6">
    <location>
        <begin position="32"/>
        <end position="165"/>
    </location>
</feature>
<feature type="compositionally biased region" description="Low complexity" evidence="4">
    <location>
        <begin position="922"/>
        <end position="932"/>
    </location>
</feature>
<evidence type="ECO:0000313" key="7">
    <source>
        <dbReference type="Proteomes" id="UP001165740"/>
    </source>
</evidence>
<accession>A0A9W3ABG4</accession>
<dbReference type="GO" id="GO:0031267">
    <property type="term" value="F:small GTPase binding"/>
    <property type="evidence" value="ECO:0007669"/>
    <property type="project" value="InterPro"/>
</dbReference>
<evidence type="ECO:0000256" key="1">
    <source>
        <dbReference type="ARBA" id="ARBA00023018"/>
    </source>
</evidence>
<proteinExistence type="predicted"/>
<dbReference type="InterPro" id="IPR010911">
    <property type="entry name" value="Rab_BD"/>
</dbReference>
<feature type="region of interest" description="Disordered" evidence="4">
    <location>
        <begin position="418"/>
        <end position="450"/>
    </location>
</feature>
<dbReference type="InterPro" id="IPR013083">
    <property type="entry name" value="Znf_RING/FYVE/PHD"/>
</dbReference>
<dbReference type="SMART" id="SM00239">
    <property type="entry name" value="C2"/>
    <property type="match status" value="2"/>
</dbReference>
<dbReference type="GO" id="GO:0006886">
    <property type="term" value="P:intracellular protein transport"/>
    <property type="evidence" value="ECO:0007669"/>
    <property type="project" value="InterPro"/>
</dbReference>
<dbReference type="Proteomes" id="UP001165740">
    <property type="component" value="Chromosome 5"/>
</dbReference>
<evidence type="ECO:0000259" key="5">
    <source>
        <dbReference type="PROSITE" id="PS50004"/>
    </source>
</evidence>
<dbReference type="PANTHER" id="PTHR12157">
    <property type="entry name" value="REGULATING SYNAPTIC MEMBRANE EXOCYTOSIS PROTEIN"/>
    <property type="match status" value="1"/>
</dbReference>
<dbReference type="Pfam" id="PF00168">
    <property type="entry name" value="C2"/>
    <property type="match status" value="2"/>
</dbReference>
<feature type="region of interest" description="Disordered" evidence="4">
    <location>
        <begin position="580"/>
        <end position="601"/>
    </location>
</feature>
<organism evidence="7 8">
    <name type="scientific">Biomphalaria glabrata</name>
    <name type="common">Bloodfluke planorb</name>
    <name type="synonym">Freshwater snail</name>
    <dbReference type="NCBI Taxonomy" id="6526"/>
    <lineage>
        <taxon>Eukaryota</taxon>
        <taxon>Metazoa</taxon>
        <taxon>Spiralia</taxon>
        <taxon>Lophotrochozoa</taxon>
        <taxon>Mollusca</taxon>
        <taxon>Gastropoda</taxon>
        <taxon>Heterobranchia</taxon>
        <taxon>Euthyneura</taxon>
        <taxon>Panpulmonata</taxon>
        <taxon>Hygrophila</taxon>
        <taxon>Lymnaeoidea</taxon>
        <taxon>Planorbidae</taxon>
        <taxon>Biomphalaria</taxon>
    </lineage>
</organism>
<dbReference type="PROSITE" id="PS50916">
    <property type="entry name" value="RABBD"/>
    <property type="match status" value="1"/>
</dbReference>
<dbReference type="PANTHER" id="PTHR12157:SF24">
    <property type="entry name" value="FIFE, ISOFORM D"/>
    <property type="match status" value="1"/>
</dbReference>
<feature type="compositionally biased region" description="Low complexity" evidence="4">
    <location>
        <begin position="361"/>
        <end position="371"/>
    </location>
</feature>
<feature type="compositionally biased region" description="Basic and acidic residues" evidence="4">
    <location>
        <begin position="209"/>
        <end position="221"/>
    </location>
</feature>
<dbReference type="OrthoDB" id="10059918at2759"/>
<feature type="region of interest" description="Disordered" evidence="4">
    <location>
        <begin position="849"/>
        <end position="896"/>
    </location>
</feature>
<dbReference type="SUPFAM" id="SSF49562">
    <property type="entry name" value="C2 domain (Calcium/lipid-binding domain, CaLB)"/>
    <property type="match status" value="2"/>
</dbReference>
<evidence type="ECO:0000256" key="2">
    <source>
        <dbReference type="ARBA" id="ARBA00034103"/>
    </source>
</evidence>
<dbReference type="GO" id="GO:0042391">
    <property type="term" value="P:regulation of membrane potential"/>
    <property type="evidence" value="ECO:0007669"/>
    <property type="project" value="TreeGrafter"/>
</dbReference>
<dbReference type="RefSeq" id="XP_055884642.1">
    <property type="nucleotide sequence ID" value="XM_056028667.1"/>
</dbReference>
<dbReference type="Pfam" id="PF02318">
    <property type="entry name" value="FYVE_2"/>
    <property type="match status" value="1"/>
</dbReference>
<dbReference type="SUPFAM" id="SSF57903">
    <property type="entry name" value="FYVE/PHD zinc finger"/>
    <property type="match status" value="1"/>
</dbReference>
<name>A0A9W3ABG4_BIOGL</name>
<keyword evidence="3" id="KW-0175">Coiled coil</keyword>
<feature type="region of interest" description="Disordered" evidence="4">
    <location>
        <begin position="780"/>
        <end position="834"/>
    </location>
</feature>
<evidence type="ECO:0000256" key="4">
    <source>
        <dbReference type="SAM" id="MobiDB-lite"/>
    </source>
</evidence>
<evidence type="ECO:0000259" key="6">
    <source>
        <dbReference type="PROSITE" id="PS50916"/>
    </source>
</evidence>
<feature type="coiled-coil region" evidence="3">
    <location>
        <begin position="57"/>
        <end position="84"/>
    </location>
</feature>
<dbReference type="GO" id="GO:0044325">
    <property type="term" value="F:transmembrane transporter binding"/>
    <property type="evidence" value="ECO:0007669"/>
    <property type="project" value="TreeGrafter"/>
</dbReference>
<feature type="region of interest" description="Disordered" evidence="4">
    <location>
        <begin position="201"/>
        <end position="260"/>
    </location>
</feature>
<protein>
    <submittedName>
        <fullName evidence="8">Regulating synaptic membrane exocytosis protein 1-like isoform X1</fullName>
    </submittedName>
</protein>
<feature type="compositionally biased region" description="Basic and acidic residues" evidence="4">
    <location>
        <begin position="289"/>
        <end position="304"/>
    </location>
</feature>
<dbReference type="GO" id="GO:0050806">
    <property type="term" value="P:positive regulation of synaptic transmission"/>
    <property type="evidence" value="ECO:0007669"/>
    <property type="project" value="TreeGrafter"/>
</dbReference>
<dbReference type="GO" id="GO:0048791">
    <property type="term" value="P:calcium ion-regulated exocytosis of neurotransmitter"/>
    <property type="evidence" value="ECO:0007669"/>
    <property type="project" value="TreeGrafter"/>
</dbReference>
<dbReference type="Gene3D" id="3.30.40.10">
    <property type="entry name" value="Zinc/RING finger domain, C3HC4 (zinc finger)"/>
    <property type="match status" value="1"/>
</dbReference>
<dbReference type="Gene3D" id="2.60.40.150">
    <property type="entry name" value="C2 domain"/>
    <property type="match status" value="2"/>
</dbReference>
<dbReference type="InterPro" id="IPR011011">
    <property type="entry name" value="Znf_FYVE_PHD"/>
</dbReference>
<feature type="domain" description="C2" evidence="5">
    <location>
        <begin position="616"/>
        <end position="736"/>
    </location>
</feature>
<feature type="compositionally biased region" description="Basic and acidic residues" evidence="4">
    <location>
        <begin position="863"/>
        <end position="873"/>
    </location>
</feature>
<keyword evidence="1" id="KW-0770">Synapse</keyword>
<feature type="compositionally biased region" description="Basic residues" evidence="4">
    <location>
        <begin position="275"/>
        <end position="288"/>
    </location>
</feature>
<dbReference type="AlphaFoldDB" id="A0A9W3ABG4"/>
<dbReference type="GO" id="GO:0048167">
    <property type="term" value="P:regulation of synaptic plasticity"/>
    <property type="evidence" value="ECO:0007669"/>
    <property type="project" value="TreeGrafter"/>
</dbReference>
<keyword evidence="7" id="KW-1185">Reference proteome</keyword>
<feature type="compositionally biased region" description="Polar residues" evidence="4">
    <location>
        <begin position="337"/>
        <end position="346"/>
    </location>
</feature>
<feature type="domain" description="C2" evidence="5">
    <location>
        <begin position="962"/>
        <end position="1094"/>
    </location>
</feature>
<dbReference type="InterPro" id="IPR000008">
    <property type="entry name" value="C2_dom"/>
</dbReference>
<feature type="compositionally biased region" description="Polar residues" evidence="4">
    <location>
        <begin position="790"/>
        <end position="810"/>
    </location>
</feature>
<dbReference type="OMA" id="YILKPHE"/>
<evidence type="ECO:0000313" key="8">
    <source>
        <dbReference type="RefSeq" id="XP_055884642.1"/>
    </source>
</evidence>
<evidence type="ECO:0000256" key="3">
    <source>
        <dbReference type="SAM" id="Coils"/>
    </source>
</evidence>
<dbReference type="InterPro" id="IPR035892">
    <property type="entry name" value="C2_domain_sf"/>
</dbReference>
<dbReference type="GO" id="GO:0048788">
    <property type="term" value="C:cytoskeleton of presynaptic active zone"/>
    <property type="evidence" value="ECO:0007669"/>
    <property type="project" value="TreeGrafter"/>
</dbReference>
<feature type="region of interest" description="Disordered" evidence="4">
    <location>
        <begin position="275"/>
        <end position="371"/>
    </location>
</feature>
<sequence length="1113" mass="123964">MAFLLKKVIKPWNTTKSSSNLTVPEQPMCPPSPDLSHLTSEEISAIHEVIRRQEEFDKQEADRVRRLKEELDGLQQQLALKSIARTQNKKLVDLRLCRLCFKTKFADGVGRVCSDCQQRVCPQCGAFCKPRSTSKRKSMRGRWRCKLCIARREMLCRTGKWYHGTPDPAEGVKKKLSVVCDLDGETDAGSSTCHVNLEDSEACPSGNRTDSELVRRVEGKPASKNAPSGKKYNRRRSLPPESATKDNHSAERSDDDDDDFRDSLDSLILERRLSRRRRQEKKQRRRIRAGQDQRSSESLSDRPRSLYAEGRATSSDRTPSLVKSGERRDSVTRSLWGHSNSLNSCKSGARKPVSLQESRQDNSGGSSTSISSVFSSFRDSSMSDGFNGLSPVVSPPSLKIIRQDALSLNSSCVSITSASEPGRRSYAGSSDPISTRSRESFHSIQHQKVSGGKYEERLSPKALGERSEQKWRQAGFTNVYLVSLQCTQSKEHPYGVKVAGGVQDDFKISTAQVKWVSPEVRSKISVGHEVLEWNGETLRGQTFDYVTSVMTFVYPQVIVIATPPKEKPDSQMICDTPIVITQDRPPSNSPELPGKGGKRRMLPRTPVEIKRGTRQIKGDLKLRLHYQPHIATLAVSVLSVRNITSPSKPESSRSTCFVVISIVPGRRDNFEIEMQTSDSYPEWEQTFLFDGVTLSELVTKALQMTVWCYEEKCDQFVGEVLLDLVQAQLDNQAQWYNLEEHDENSAPLSHRRSSHSASLSASLTSGSFKDSSLFSPAVSPEVPLQRQHQHSPSSVGSTNVSPVPSGTSHVGSREFHLNSVSQPDSFTTKVRKKMRTTVNKMASLSLIEKKDNAGSDESSQSDLIRRSSDKSDKGTPLSRSPNAMKRRQNSSQPDRCKMEAFSSLSVSSDHSMDLLAPPLPPSRTNSSSSFFLSDDEDTHGSVSSAPPDRPPQDGEDANSTLGPGQIPPKLSTEKIVWGNIKLGFMVSKGQLEVDIICAVGLNKSGSSQPPDTYVKTYLVEGKKVIQRKKTLVVKGSFDPVYRKKVKYSACNVHGRIMKIDIWERTSSFEKKSCRGEVLVRLDGLDLSKHTVAWYKLFQMNSTDYGSDEFLSSW</sequence>
<dbReference type="InterPro" id="IPR041282">
    <property type="entry name" value="FYVE_2"/>
</dbReference>
<gene>
    <name evidence="8" type="primary">LOC106075832</name>
</gene>
<comment type="subcellular location">
    <subcellularLocation>
        <location evidence="2">Synapse</location>
    </subcellularLocation>
</comment>
<feature type="compositionally biased region" description="Basic and acidic residues" evidence="4">
    <location>
        <begin position="243"/>
        <end position="252"/>
    </location>
</feature>
<dbReference type="GO" id="GO:0042734">
    <property type="term" value="C:presynaptic membrane"/>
    <property type="evidence" value="ECO:0007669"/>
    <property type="project" value="TreeGrafter"/>
</dbReference>
<dbReference type="PROSITE" id="PS50004">
    <property type="entry name" value="C2"/>
    <property type="match status" value="2"/>
</dbReference>
<reference evidence="8" key="1">
    <citation type="submission" date="2025-08" db="UniProtKB">
        <authorList>
            <consortium name="RefSeq"/>
        </authorList>
    </citation>
    <scope>IDENTIFICATION</scope>
</reference>
<feature type="region of interest" description="Disordered" evidence="4">
    <location>
        <begin position="909"/>
        <end position="968"/>
    </location>
</feature>
<dbReference type="InterPro" id="IPR039032">
    <property type="entry name" value="Rim-like"/>
</dbReference>